<dbReference type="EMBL" id="FRBI01000030">
    <property type="protein sequence ID" value="SHN26705.1"/>
    <property type="molecule type" value="Genomic_DNA"/>
</dbReference>
<dbReference type="STRING" id="310782.SAMN05216499_13048"/>
<accession>A0A1M7Q8T6</accession>
<dbReference type="OrthoDB" id="3398540at2"/>
<dbReference type="Gene3D" id="1.25.40.10">
    <property type="entry name" value="Tetratricopeptide repeat domain"/>
    <property type="match status" value="1"/>
</dbReference>
<evidence type="ECO:0000256" key="1">
    <source>
        <dbReference type="SAM" id="MobiDB-lite"/>
    </source>
</evidence>
<sequence>MNTAAFWAILHYSHGNARGAITLLDTALTIAPRIGSERLTAMLYARACRAHARAGDTRAADRAADAALTAYDRTGPVTEDPGCVYWVNRGEIHQLLGSSSLNLHYPATALSHFQNATTAHAEAYDGDASPALTPSTSPASPKPTSTSDTSTPQWSSPTRPSTAWAASHRPAAPAPSPTYAANWPVIAASPPSETSSKPPVDSSRATLAQRLRSAGEDIVQQLTE</sequence>
<dbReference type="Proteomes" id="UP000184111">
    <property type="component" value="Unassembled WGS sequence"/>
</dbReference>
<dbReference type="InterPro" id="IPR011990">
    <property type="entry name" value="TPR-like_helical_dom_sf"/>
</dbReference>
<organism evidence="2 3">
    <name type="scientific">Actinacidiphila paucisporea</name>
    <dbReference type="NCBI Taxonomy" id="310782"/>
    <lineage>
        <taxon>Bacteria</taxon>
        <taxon>Bacillati</taxon>
        <taxon>Actinomycetota</taxon>
        <taxon>Actinomycetes</taxon>
        <taxon>Kitasatosporales</taxon>
        <taxon>Streptomycetaceae</taxon>
        <taxon>Actinacidiphila</taxon>
    </lineage>
</organism>
<name>A0A1M7Q8T6_9ACTN</name>
<keyword evidence="3" id="KW-1185">Reference proteome</keyword>
<dbReference type="RefSeq" id="WP_073502291.1">
    <property type="nucleotide sequence ID" value="NZ_FRBI01000030.1"/>
</dbReference>
<evidence type="ECO:0000313" key="3">
    <source>
        <dbReference type="Proteomes" id="UP000184111"/>
    </source>
</evidence>
<proteinExistence type="predicted"/>
<dbReference type="SUPFAM" id="SSF48452">
    <property type="entry name" value="TPR-like"/>
    <property type="match status" value="1"/>
</dbReference>
<feature type="compositionally biased region" description="Low complexity" evidence="1">
    <location>
        <begin position="128"/>
        <end position="181"/>
    </location>
</feature>
<gene>
    <name evidence="2" type="ORF">SAMN05216499_13048</name>
</gene>
<reference evidence="2 3" key="1">
    <citation type="submission" date="2016-11" db="EMBL/GenBank/DDBJ databases">
        <authorList>
            <person name="Jaros S."/>
            <person name="Januszkiewicz K."/>
            <person name="Wedrychowicz H."/>
        </authorList>
    </citation>
    <scope>NUCLEOTIDE SEQUENCE [LARGE SCALE GENOMIC DNA]</scope>
    <source>
        <strain evidence="2 3">CGMCC 4.2025</strain>
    </source>
</reference>
<protein>
    <recommendedName>
        <fullName evidence="4">Tetratricopeptide repeat protein</fullName>
    </recommendedName>
</protein>
<feature type="region of interest" description="Disordered" evidence="1">
    <location>
        <begin position="126"/>
        <end position="204"/>
    </location>
</feature>
<dbReference type="AlphaFoldDB" id="A0A1M7Q8T6"/>
<evidence type="ECO:0000313" key="2">
    <source>
        <dbReference type="EMBL" id="SHN26705.1"/>
    </source>
</evidence>
<evidence type="ECO:0008006" key="4">
    <source>
        <dbReference type="Google" id="ProtNLM"/>
    </source>
</evidence>